<dbReference type="PROSITE" id="PS51186">
    <property type="entry name" value="GNAT"/>
    <property type="match status" value="1"/>
</dbReference>
<keyword evidence="3" id="KW-1185">Reference proteome</keyword>
<gene>
    <name evidence="2" type="ORF">R3P38DRAFT_815241</name>
</gene>
<dbReference type="Gene3D" id="3.40.630.30">
    <property type="match status" value="1"/>
</dbReference>
<dbReference type="InterPro" id="IPR000182">
    <property type="entry name" value="GNAT_dom"/>
</dbReference>
<proteinExistence type="predicted"/>
<organism evidence="2 3">
    <name type="scientific">Favolaschia claudopus</name>
    <dbReference type="NCBI Taxonomy" id="2862362"/>
    <lineage>
        <taxon>Eukaryota</taxon>
        <taxon>Fungi</taxon>
        <taxon>Dikarya</taxon>
        <taxon>Basidiomycota</taxon>
        <taxon>Agaricomycotina</taxon>
        <taxon>Agaricomycetes</taxon>
        <taxon>Agaricomycetidae</taxon>
        <taxon>Agaricales</taxon>
        <taxon>Marasmiineae</taxon>
        <taxon>Mycenaceae</taxon>
        <taxon>Favolaschia</taxon>
    </lineage>
</organism>
<name>A0AAW0BYB1_9AGAR</name>
<dbReference type="AlphaFoldDB" id="A0AAW0BYB1"/>
<dbReference type="Proteomes" id="UP001362999">
    <property type="component" value="Unassembled WGS sequence"/>
</dbReference>
<evidence type="ECO:0000313" key="3">
    <source>
        <dbReference type="Proteomes" id="UP001362999"/>
    </source>
</evidence>
<dbReference type="EMBL" id="JAWWNJ010000024">
    <property type="protein sequence ID" value="KAK7031448.1"/>
    <property type="molecule type" value="Genomic_DNA"/>
</dbReference>
<evidence type="ECO:0000313" key="2">
    <source>
        <dbReference type="EMBL" id="KAK7031448.1"/>
    </source>
</evidence>
<dbReference type="CDD" id="cd04301">
    <property type="entry name" value="NAT_SF"/>
    <property type="match status" value="1"/>
</dbReference>
<dbReference type="Pfam" id="PF00583">
    <property type="entry name" value="Acetyltransf_1"/>
    <property type="match status" value="1"/>
</dbReference>
<dbReference type="InterPro" id="IPR016181">
    <property type="entry name" value="Acyl_CoA_acyltransferase"/>
</dbReference>
<dbReference type="SUPFAM" id="SSF55729">
    <property type="entry name" value="Acyl-CoA N-acyltransferases (Nat)"/>
    <property type="match status" value="1"/>
</dbReference>
<accession>A0AAW0BYB1</accession>
<evidence type="ECO:0000259" key="1">
    <source>
        <dbReference type="PROSITE" id="PS51186"/>
    </source>
</evidence>
<reference evidence="2 3" key="1">
    <citation type="journal article" date="2024" name="J Genomics">
        <title>Draft genome sequencing and assembly of Favolaschia claudopus CIRM-BRFM 2984 isolated from oak limbs.</title>
        <authorList>
            <person name="Navarro D."/>
            <person name="Drula E."/>
            <person name="Chaduli D."/>
            <person name="Cazenave R."/>
            <person name="Ahrendt S."/>
            <person name="Wang J."/>
            <person name="Lipzen A."/>
            <person name="Daum C."/>
            <person name="Barry K."/>
            <person name="Grigoriev I.V."/>
            <person name="Favel A."/>
            <person name="Rosso M.N."/>
            <person name="Martin F."/>
        </authorList>
    </citation>
    <scope>NUCLEOTIDE SEQUENCE [LARGE SCALE GENOMIC DNA]</scope>
    <source>
        <strain evidence="2 3">CIRM-BRFM 2984</strain>
    </source>
</reference>
<protein>
    <submittedName>
        <fullName evidence="2">N-acetyltransferase GCN5</fullName>
    </submittedName>
</protein>
<dbReference type="GO" id="GO:0016747">
    <property type="term" value="F:acyltransferase activity, transferring groups other than amino-acyl groups"/>
    <property type="evidence" value="ECO:0007669"/>
    <property type="project" value="InterPro"/>
</dbReference>
<comment type="caution">
    <text evidence="2">The sequence shown here is derived from an EMBL/GenBank/DDBJ whole genome shotgun (WGS) entry which is preliminary data.</text>
</comment>
<feature type="domain" description="N-acetyltransferase" evidence="1">
    <location>
        <begin position="3"/>
        <end position="177"/>
    </location>
</feature>
<sequence>MSITIRAYKESDFEFLWATFASRVEWLASKGLEGQWGAEPWDAADKERIHTKTHKELSLGARSWIAQVDAEPAGYLHVTPFRAEYLPFSETEDKPGKEMFAKMLVVHRKFKGAGVGEFLLRFLKGLAVEEGADWLRLDCWRGPPGKDGLVKYYEGHGFVRAREFVVPAKYSEEQEWPGQLLETKVADLR</sequence>